<sequence length="657" mass="75377">MGTLNKFILENFKGIKQQNNPVYRPGIIRADLLEEVNCDGVDFIRHLFILYKCSVENERYKNLIIENIGKVENLLEKANILIELNMLNAAEECLEKYKRMIGVSLDVIGAEAVFKQHNCIENVTYVLDVTCHSGCTQRGGDNTVEVCGGNVEVVGDERSKGEVQDRTGAEHAGLEQKNEENETRSSAIVHQETIISGTMERNGIHETEENGKAVPITDKRIMNMHSDGVHGLGMNCVSGCESEHQKAERPVNTGKPRMRSHGKRKLYKFETRDHVFKDYKVFSLCVNEQYLLLTIIRLLLKSQGPECLEYARAYLDRLLFNRNEDHDMKDYVLSHYKNVLYDETNEPCFVRSFCFEAPLIFGFEYAQVLGNNLFKKYFFESALQIFACLGRHEKMAKCYLGMGKEQEMIKELQGMKEKMEIKVFGKRMNVCDAEAMKESTVQTGDTGANEQTIPTDSVTRNAADGLAELDGCMKSNATDVFDLVNTYNLLAELTNNTYYYTLSYRAYKTYTPLKLEAIHRIRNKQYEKALSLLKQALDHSPYNITLLHMVGCLETAIHGNGISYFLRILSIDSNNYETLINVGNFYTEKEKYEESVYFYTRAYKINKSARLLKQLGAILEITGKYDEIKCMLRREDKKNVLFARDKELIAMFDRYSK</sequence>
<dbReference type="EMBL" id="GL877415">
    <property type="protein sequence ID" value="ELA47615.1"/>
    <property type="molecule type" value="Genomic_DNA"/>
</dbReference>
<dbReference type="OMA" id="IAMFDRY"/>
<feature type="compositionally biased region" description="Basic and acidic residues" evidence="2">
    <location>
        <begin position="158"/>
        <end position="183"/>
    </location>
</feature>
<evidence type="ECO:0000313" key="3">
    <source>
        <dbReference type="EMBL" id="ELA47615.1"/>
    </source>
</evidence>
<gene>
    <name evidence="3" type="ORF">VCUG_00938</name>
</gene>
<name>L2GWZ1_VAVCU</name>
<dbReference type="SMART" id="SM00028">
    <property type="entry name" value="TPR"/>
    <property type="match status" value="2"/>
</dbReference>
<accession>L2GWZ1</accession>
<dbReference type="STRING" id="948595.L2GWZ1"/>
<dbReference type="Proteomes" id="UP000011081">
    <property type="component" value="Unassembled WGS sequence"/>
</dbReference>
<dbReference type="RefSeq" id="XP_008073958.1">
    <property type="nucleotide sequence ID" value="XM_008075767.1"/>
</dbReference>
<protein>
    <submittedName>
        <fullName evidence="3">Uncharacterized protein</fullName>
    </submittedName>
</protein>
<dbReference type="InParanoid" id="L2GWZ1"/>
<dbReference type="SUPFAM" id="SSF48452">
    <property type="entry name" value="TPR-like"/>
    <property type="match status" value="1"/>
</dbReference>
<organism evidence="3 4">
    <name type="scientific">Vavraia culicis (isolate floridensis)</name>
    <name type="common">Microsporidian parasite</name>
    <dbReference type="NCBI Taxonomy" id="948595"/>
    <lineage>
        <taxon>Eukaryota</taxon>
        <taxon>Fungi</taxon>
        <taxon>Fungi incertae sedis</taxon>
        <taxon>Microsporidia</taxon>
        <taxon>Pleistophoridae</taxon>
        <taxon>Vavraia</taxon>
    </lineage>
</organism>
<keyword evidence="4" id="KW-1185">Reference proteome</keyword>
<evidence type="ECO:0000256" key="1">
    <source>
        <dbReference type="PROSITE-ProRule" id="PRU00339"/>
    </source>
</evidence>
<feature type="region of interest" description="Disordered" evidence="2">
    <location>
        <begin position="158"/>
        <end position="186"/>
    </location>
</feature>
<dbReference type="GeneID" id="19878821"/>
<dbReference type="Gene3D" id="1.25.40.10">
    <property type="entry name" value="Tetratricopeptide repeat domain"/>
    <property type="match status" value="1"/>
</dbReference>
<reference evidence="4" key="1">
    <citation type="submission" date="2011-03" db="EMBL/GenBank/DDBJ databases">
        <title>The genome sequence of Vavraia culicis strain floridensis.</title>
        <authorList>
            <consortium name="The Broad Institute Genome Sequencing Platform"/>
            <person name="Cuomo C."/>
            <person name="Becnel J."/>
            <person name="Sanscrainte N."/>
            <person name="Young S.K."/>
            <person name="Zeng Q."/>
            <person name="Gargeya S."/>
            <person name="Fitzgerald M."/>
            <person name="Haas B."/>
            <person name="Abouelleil A."/>
            <person name="Alvarado L."/>
            <person name="Arachchi H.M."/>
            <person name="Berlin A."/>
            <person name="Chapman S.B."/>
            <person name="Gearin G."/>
            <person name="Goldberg J."/>
            <person name="Griggs A."/>
            <person name="Gujja S."/>
            <person name="Hansen M."/>
            <person name="Heiman D."/>
            <person name="Howarth C."/>
            <person name="Larimer J."/>
            <person name="Lui A."/>
            <person name="MacDonald P.J.P."/>
            <person name="McCowen C."/>
            <person name="Montmayeur A."/>
            <person name="Murphy C."/>
            <person name="Neiman D."/>
            <person name="Pearson M."/>
            <person name="Priest M."/>
            <person name="Roberts A."/>
            <person name="Saif S."/>
            <person name="Shea T."/>
            <person name="Sisk P."/>
            <person name="Stolte C."/>
            <person name="Sykes S."/>
            <person name="Wortman J."/>
            <person name="Nusbaum C."/>
            <person name="Birren B."/>
        </authorList>
    </citation>
    <scope>NUCLEOTIDE SEQUENCE [LARGE SCALE GENOMIC DNA]</scope>
    <source>
        <strain evidence="4">floridensis</strain>
    </source>
</reference>
<dbReference type="AlphaFoldDB" id="L2GWZ1"/>
<dbReference type="PROSITE" id="PS50005">
    <property type="entry name" value="TPR"/>
    <property type="match status" value="1"/>
</dbReference>
<dbReference type="HOGENOM" id="CLU_417495_0_0_1"/>
<proteinExistence type="predicted"/>
<dbReference type="VEuPathDB" id="MicrosporidiaDB:VCUG_00938"/>
<keyword evidence="1" id="KW-0802">TPR repeat</keyword>
<dbReference type="OrthoDB" id="2190529at2759"/>
<evidence type="ECO:0000313" key="4">
    <source>
        <dbReference type="Proteomes" id="UP000011081"/>
    </source>
</evidence>
<dbReference type="InterPro" id="IPR011990">
    <property type="entry name" value="TPR-like_helical_dom_sf"/>
</dbReference>
<feature type="repeat" description="TPR" evidence="1">
    <location>
        <begin position="576"/>
        <end position="609"/>
    </location>
</feature>
<dbReference type="InterPro" id="IPR019734">
    <property type="entry name" value="TPR_rpt"/>
</dbReference>
<evidence type="ECO:0000256" key="2">
    <source>
        <dbReference type="SAM" id="MobiDB-lite"/>
    </source>
</evidence>